<feature type="transmembrane region" description="Helical" evidence="1">
    <location>
        <begin position="81"/>
        <end position="105"/>
    </location>
</feature>
<keyword evidence="1" id="KW-0812">Transmembrane</keyword>
<evidence type="ECO:0000313" key="2">
    <source>
        <dbReference type="Proteomes" id="UP000504633"/>
    </source>
</evidence>
<proteinExistence type="predicted"/>
<dbReference type="Gene3D" id="3.40.50.300">
    <property type="entry name" value="P-loop containing nucleotide triphosphate hydrolases"/>
    <property type="match status" value="1"/>
</dbReference>
<dbReference type="GeneID" id="111598285"/>
<evidence type="ECO:0000313" key="3">
    <source>
        <dbReference type="RefSeq" id="XP_023169235.1"/>
    </source>
</evidence>
<protein>
    <submittedName>
        <fullName evidence="3">Uncharacterized protein LOC111598285</fullName>
    </submittedName>
</protein>
<accession>A0A6J1LNV2</accession>
<dbReference type="InterPro" id="IPR027417">
    <property type="entry name" value="P-loop_NTPase"/>
</dbReference>
<name>A0A6J1LNV2_DROHY</name>
<dbReference type="AlphaFoldDB" id="A0A6J1LNV2"/>
<dbReference type="OMA" id="CKTVRAK"/>
<dbReference type="SUPFAM" id="SSF52540">
    <property type="entry name" value="P-loop containing nucleoside triphosphate hydrolases"/>
    <property type="match status" value="1"/>
</dbReference>
<keyword evidence="2" id="KW-1185">Reference proteome</keyword>
<dbReference type="Proteomes" id="UP000504633">
    <property type="component" value="Unplaced"/>
</dbReference>
<evidence type="ECO:0000256" key="1">
    <source>
        <dbReference type="SAM" id="Phobius"/>
    </source>
</evidence>
<dbReference type="OrthoDB" id="8191652at2759"/>
<dbReference type="KEGG" id="dhe:111598285"/>
<organism evidence="2 3">
    <name type="scientific">Drosophila hydei</name>
    <name type="common">Fruit fly</name>
    <dbReference type="NCBI Taxonomy" id="7224"/>
    <lineage>
        <taxon>Eukaryota</taxon>
        <taxon>Metazoa</taxon>
        <taxon>Ecdysozoa</taxon>
        <taxon>Arthropoda</taxon>
        <taxon>Hexapoda</taxon>
        <taxon>Insecta</taxon>
        <taxon>Pterygota</taxon>
        <taxon>Neoptera</taxon>
        <taxon>Endopterygota</taxon>
        <taxon>Diptera</taxon>
        <taxon>Brachycera</taxon>
        <taxon>Muscomorpha</taxon>
        <taxon>Ephydroidea</taxon>
        <taxon>Drosophilidae</taxon>
        <taxon>Drosophila</taxon>
    </lineage>
</organism>
<reference evidence="3" key="1">
    <citation type="submission" date="2025-08" db="UniProtKB">
        <authorList>
            <consortium name="RefSeq"/>
        </authorList>
    </citation>
    <scope>IDENTIFICATION</scope>
    <source>
        <strain evidence="3">15085-1641.00</strain>
        <tissue evidence="3">Whole body</tissue>
    </source>
</reference>
<keyword evidence="1" id="KW-1133">Transmembrane helix</keyword>
<keyword evidence="1" id="KW-0472">Membrane</keyword>
<sequence>MGIAETEKRPPRDAFDVKAQKARSRSFLKRRSVQLSTNYLQTNLCTNLQRQWSRRRLRRLFWSDKNCAVDSTRRKDVKPKVWPYSIYSFVPMLLVLGFSFGITVYQNTDIVSKFMLRYTAQYQATVHNKFNYCDRTMPLHDIFENIHDAVINQELALKQLEQALANQSFQPIALVGTSGVGKTLTIRKLIETYPWPENVQTIAWNDYELIDNDARYKAVWKMLRNLAHCGRNLIVIDNMAVCDLDYVTSINGLVLSNSDVANGTNDPDKKLLTIIYVFNVNSMLPEEHYNEQLKMLQQIEATETIVYRMFGPQDLEKCVRHEERLLGLILDEQHFEDMVNTTNVKVSGCKTVRAKVLVHGRPLMNDIDMQSKLEAIPVEGH</sequence>
<dbReference type="RefSeq" id="XP_023169235.1">
    <property type="nucleotide sequence ID" value="XM_023313467.2"/>
</dbReference>
<gene>
    <name evidence="3" type="primary">LOC111598285</name>
</gene>